<dbReference type="InterPro" id="IPR051161">
    <property type="entry name" value="Mannose-6P_isomerase_type2"/>
</dbReference>
<proteinExistence type="predicted"/>
<dbReference type="PANTHER" id="PTHR46390">
    <property type="entry name" value="MANNOSE-1-PHOSPHATE GUANYLYLTRANSFERASE"/>
    <property type="match status" value="1"/>
</dbReference>
<keyword evidence="2" id="KW-0548">Nucleotidyltransferase</keyword>
<dbReference type="Pfam" id="PF00483">
    <property type="entry name" value="NTP_transferase"/>
    <property type="match status" value="1"/>
</dbReference>
<comment type="caution">
    <text evidence="2">The sequence shown here is derived from an EMBL/GenBank/DDBJ whole genome shotgun (WGS) entry which is preliminary data.</text>
</comment>
<keyword evidence="3" id="KW-1185">Reference proteome</keyword>
<evidence type="ECO:0000259" key="1">
    <source>
        <dbReference type="Pfam" id="PF00483"/>
    </source>
</evidence>
<dbReference type="Proteomes" id="UP000307943">
    <property type="component" value="Unassembled WGS sequence"/>
</dbReference>
<evidence type="ECO:0000313" key="2">
    <source>
        <dbReference type="EMBL" id="TNJ66835.1"/>
    </source>
</evidence>
<gene>
    <name evidence="2" type="ORF">FE784_08135</name>
</gene>
<feature type="domain" description="Nucleotidyl transferase" evidence="1">
    <location>
        <begin position="3"/>
        <end position="270"/>
    </location>
</feature>
<keyword evidence="2" id="KW-0808">Transferase</keyword>
<dbReference type="GO" id="GO:0009298">
    <property type="term" value="P:GDP-mannose biosynthetic process"/>
    <property type="evidence" value="ECO:0007669"/>
    <property type="project" value="TreeGrafter"/>
</dbReference>
<dbReference type="AlphaFoldDB" id="A0A5C4TD54"/>
<evidence type="ECO:0000313" key="3">
    <source>
        <dbReference type="Proteomes" id="UP000307943"/>
    </source>
</evidence>
<name>A0A5C4TD54_9BACL</name>
<dbReference type="InterPro" id="IPR005835">
    <property type="entry name" value="NTP_transferase_dom"/>
</dbReference>
<dbReference type="PANTHER" id="PTHR46390:SF1">
    <property type="entry name" value="MANNOSE-1-PHOSPHATE GUANYLYLTRANSFERASE"/>
    <property type="match status" value="1"/>
</dbReference>
<dbReference type="Gene3D" id="3.90.550.10">
    <property type="entry name" value="Spore Coat Polysaccharide Biosynthesis Protein SpsA, Chain A"/>
    <property type="match status" value="1"/>
</dbReference>
<dbReference type="GO" id="GO:0004475">
    <property type="term" value="F:mannose-1-phosphate guanylyltransferase (GTP) activity"/>
    <property type="evidence" value="ECO:0007669"/>
    <property type="project" value="TreeGrafter"/>
</dbReference>
<accession>A0A5C4TD54</accession>
<organism evidence="2 3">
    <name type="scientific">Paenibacillus hemerocallicola</name>
    <dbReference type="NCBI Taxonomy" id="1172614"/>
    <lineage>
        <taxon>Bacteria</taxon>
        <taxon>Bacillati</taxon>
        <taxon>Bacillota</taxon>
        <taxon>Bacilli</taxon>
        <taxon>Bacillales</taxon>
        <taxon>Paenibacillaceae</taxon>
        <taxon>Paenibacillus</taxon>
    </lineage>
</organism>
<dbReference type="RefSeq" id="WP_139601640.1">
    <property type="nucleotide sequence ID" value="NZ_VDCQ01000008.1"/>
</dbReference>
<dbReference type="InterPro" id="IPR029044">
    <property type="entry name" value="Nucleotide-diphossugar_trans"/>
</dbReference>
<protein>
    <submittedName>
        <fullName evidence="2">Mannose-1-phosphate guanylyltransferase</fullName>
    </submittedName>
</protein>
<reference evidence="2 3" key="1">
    <citation type="submission" date="2019-05" db="EMBL/GenBank/DDBJ databases">
        <title>We sequenced the genome of Paenibacillus hemerocallicola KCTC 33185 for further insight into its adaptation and study the phylogeny of Paenibacillus.</title>
        <authorList>
            <person name="Narsing Rao M.P."/>
        </authorList>
    </citation>
    <scope>NUCLEOTIDE SEQUENCE [LARGE SCALE GENOMIC DNA]</scope>
    <source>
        <strain evidence="2 3">KCTC 33185</strain>
    </source>
</reference>
<dbReference type="SUPFAM" id="SSF159283">
    <property type="entry name" value="Guanosine diphospho-D-mannose pyrophosphorylase/mannose-6-phosphate isomerase linker domain"/>
    <property type="match status" value="1"/>
</dbReference>
<dbReference type="EMBL" id="VDCQ01000008">
    <property type="protein sequence ID" value="TNJ66835.1"/>
    <property type="molecule type" value="Genomic_DNA"/>
</dbReference>
<dbReference type="OrthoDB" id="9806359at2"/>
<sequence length="437" mass="48314">MKIILLSGGSGTRLWPLSSDNHPKQLLKLLTDEQGHPVSMLQKVWEQLKRRGLHRSAVIATAAGQRETILAQLGDDIDLVLEPEKRDTFPAVLLAVAYLNSHRNLQGDEPVLVMPVDSMADDSFYETVFRLPEALERSQANLALLGVKPDYPSEKYGYMIPDEAPGTWEKPIAVRRFHEKPTKQEAVELLKRGGLWNGGVFCFRAAYLLDHLKRLELPLTYEELLLGFSRIAVQSFDYAIVENEDNMAAIVYDGAWKDLGTWCSLTEAMRSPMLGNGVMTEDCRDVHVVNVTDMPVIAMGLTDVVVAVSREGILVSGKKSSSRLKDALRLMQSGQPRDIPAEGIWSKTLDRECLEDGTTVTTRKIRLEKGSSLFHSEAGSVVRAVAWTILHGACTLRKNGAAIPLQTGATVVLERDDAGEVLALEPLDLIEVSTVYV</sequence>
<dbReference type="SUPFAM" id="SSF53448">
    <property type="entry name" value="Nucleotide-diphospho-sugar transferases"/>
    <property type="match status" value="1"/>
</dbReference>